<gene>
    <name evidence="4" type="ORF">Ahy_B10g102347</name>
</gene>
<dbReference type="Pfam" id="PF03108">
    <property type="entry name" value="DBD_Tnp_Mut"/>
    <property type="match status" value="1"/>
</dbReference>
<feature type="region of interest" description="Disordered" evidence="2">
    <location>
        <begin position="277"/>
        <end position="299"/>
    </location>
</feature>
<name>A0A444X1Z3_ARAHY</name>
<accession>A0A444X1Z3</accession>
<evidence type="ECO:0000313" key="4">
    <source>
        <dbReference type="EMBL" id="RYQ83602.1"/>
    </source>
</evidence>
<dbReference type="PANTHER" id="PTHR31973">
    <property type="entry name" value="POLYPROTEIN, PUTATIVE-RELATED"/>
    <property type="match status" value="1"/>
</dbReference>
<keyword evidence="5" id="KW-1185">Reference proteome</keyword>
<sequence>MNIFFEHGVSEPHVVECMSEDDEVILPKNAFLLKLPSTQPATQATKNTFQPTKSHSQPSKNNPLHSPSKNIAKASPTFDGPNPHPKKMDYVHPNTRSGRAIKPPPIQDDSDSHDSYESTEDSLYKSTKVLGDLSDTDSGSDDFNNREPRKTDCDSWHSEYMDKVLDSDEEEATVYPPYNEKAKFGNLKLEVSMIFKSKHHFMNATRDYTIQWGRNIIFTENDNIRVRVVCKTEGCPWFVYCACNKQNGIWQIKTLVDEHTCARKRKNMVATQEWTLGRPIKNRRKDKDEGGSGSNTRMKRKYNPIRCMFCGEIGHNKRTCKLKKQADAEEEARLMQLQLAVVDPNTDAPNDSQMMLLMLPQLTLFQCLFLHHHYDRLQPHR</sequence>
<dbReference type="InterPro" id="IPR004332">
    <property type="entry name" value="Transposase_MuDR"/>
</dbReference>
<dbReference type="PROSITE" id="PS50158">
    <property type="entry name" value="ZF_CCHC"/>
    <property type="match status" value="1"/>
</dbReference>
<organism evidence="4 5">
    <name type="scientific">Arachis hypogaea</name>
    <name type="common">Peanut</name>
    <dbReference type="NCBI Taxonomy" id="3818"/>
    <lineage>
        <taxon>Eukaryota</taxon>
        <taxon>Viridiplantae</taxon>
        <taxon>Streptophyta</taxon>
        <taxon>Embryophyta</taxon>
        <taxon>Tracheophyta</taxon>
        <taxon>Spermatophyta</taxon>
        <taxon>Magnoliopsida</taxon>
        <taxon>eudicotyledons</taxon>
        <taxon>Gunneridae</taxon>
        <taxon>Pentapetalae</taxon>
        <taxon>rosids</taxon>
        <taxon>fabids</taxon>
        <taxon>Fabales</taxon>
        <taxon>Fabaceae</taxon>
        <taxon>Papilionoideae</taxon>
        <taxon>50 kb inversion clade</taxon>
        <taxon>dalbergioids sensu lato</taxon>
        <taxon>Dalbergieae</taxon>
        <taxon>Pterocarpus clade</taxon>
        <taxon>Arachis</taxon>
    </lineage>
</organism>
<keyword evidence="1" id="KW-0863">Zinc-finger</keyword>
<dbReference type="GO" id="GO:0008270">
    <property type="term" value="F:zinc ion binding"/>
    <property type="evidence" value="ECO:0007669"/>
    <property type="project" value="UniProtKB-KW"/>
</dbReference>
<reference evidence="4 5" key="1">
    <citation type="submission" date="2019-01" db="EMBL/GenBank/DDBJ databases">
        <title>Sequencing of cultivated peanut Arachis hypogaea provides insights into genome evolution and oil improvement.</title>
        <authorList>
            <person name="Chen X."/>
        </authorList>
    </citation>
    <scope>NUCLEOTIDE SEQUENCE [LARGE SCALE GENOMIC DNA]</scope>
    <source>
        <strain evidence="5">cv. Fuhuasheng</strain>
        <tissue evidence="4">Leaves</tissue>
    </source>
</reference>
<evidence type="ECO:0000256" key="2">
    <source>
        <dbReference type="SAM" id="MobiDB-lite"/>
    </source>
</evidence>
<dbReference type="InterPro" id="IPR036875">
    <property type="entry name" value="Znf_CCHC_sf"/>
</dbReference>
<evidence type="ECO:0000313" key="5">
    <source>
        <dbReference type="Proteomes" id="UP000289738"/>
    </source>
</evidence>
<comment type="caution">
    <text evidence="4">The sequence shown here is derived from an EMBL/GenBank/DDBJ whole genome shotgun (WGS) entry which is preliminary data.</text>
</comment>
<dbReference type="Proteomes" id="UP000289738">
    <property type="component" value="Chromosome B10"/>
</dbReference>
<proteinExistence type="predicted"/>
<feature type="region of interest" description="Disordered" evidence="2">
    <location>
        <begin position="44"/>
        <end position="154"/>
    </location>
</feature>
<dbReference type="EMBL" id="SDMP01000020">
    <property type="protein sequence ID" value="RYQ83602.1"/>
    <property type="molecule type" value="Genomic_DNA"/>
</dbReference>
<feature type="compositionally biased region" description="Basic and acidic residues" evidence="2">
    <location>
        <begin position="143"/>
        <end position="154"/>
    </location>
</feature>
<keyword evidence="1" id="KW-0862">Zinc</keyword>
<dbReference type="GO" id="GO:0003676">
    <property type="term" value="F:nucleic acid binding"/>
    <property type="evidence" value="ECO:0007669"/>
    <property type="project" value="InterPro"/>
</dbReference>
<dbReference type="SUPFAM" id="SSF57756">
    <property type="entry name" value="Retrovirus zinc finger-like domains"/>
    <property type="match status" value="1"/>
</dbReference>
<dbReference type="AlphaFoldDB" id="A0A444X1Z3"/>
<feature type="compositionally biased region" description="Polar residues" evidence="2">
    <location>
        <begin position="44"/>
        <end position="69"/>
    </location>
</feature>
<dbReference type="InterPro" id="IPR001878">
    <property type="entry name" value="Znf_CCHC"/>
</dbReference>
<feature type="domain" description="CCHC-type" evidence="3">
    <location>
        <begin position="306"/>
        <end position="321"/>
    </location>
</feature>
<keyword evidence="1" id="KW-0479">Metal-binding</keyword>
<evidence type="ECO:0000256" key="1">
    <source>
        <dbReference type="PROSITE-ProRule" id="PRU00047"/>
    </source>
</evidence>
<dbReference type="PANTHER" id="PTHR31973:SF187">
    <property type="entry name" value="MUTATOR TRANSPOSASE MUDRA PROTEIN"/>
    <property type="match status" value="1"/>
</dbReference>
<protein>
    <recommendedName>
        <fullName evidence="3">CCHC-type domain-containing protein</fullName>
    </recommendedName>
</protein>
<evidence type="ECO:0000259" key="3">
    <source>
        <dbReference type="PROSITE" id="PS50158"/>
    </source>
</evidence>